<dbReference type="Proteomes" id="UP001143543">
    <property type="component" value="Unassembled WGS sequence"/>
</dbReference>
<evidence type="ECO:0000313" key="4">
    <source>
        <dbReference type="Proteomes" id="UP001143543"/>
    </source>
</evidence>
<evidence type="ECO:0000259" key="2">
    <source>
        <dbReference type="Pfam" id="PF04366"/>
    </source>
</evidence>
<dbReference type="CDD" id="cd11524">
    <property type="entry name" value="SYLF"/>
    <property type="match status" value="1"/>
</dbReference>
<protein>
    <recommendedName>
        <fullName evidence="2">Ysc84 actin-binding domain-containing protein</fullName>
    </recommendedName>
</protein>
<accession>A0ABQ5ME79</accession>
<comment type="caution">
    <text evidence="3">The sequence shown here is derived from an EMBL/GenBank/DDBJ whole genome shotgun (WGS) entry which is preliminary data.</text>
</comment>
<proteinExistence type="predicted"/>
<evidence type="ECO:0000313" key="3">
    <source>
        <dbReference type="EMBL" id="GLB47680.1"/>
    </source>
</evidence>
<dbReference type="EMBL" id="BRVO01000001">
    <property type="protein sequence ID" value="GLB47680.1"/>
    <property type="molecule type" value="Genomic_DNA"/>
</dbReference>
<feature type="chain" id="PRO_5047086940" description="Ysc84 actin-binding domain-containing protein" evidence="1">
    <location>
        <begin position="27"/>
        <end position="178"/>
    </location>
</feature>
<reference evidence="3" key="1">
    <citation type="submission" date="2022-07" db="EMBL/GenBank/DDBJ databases">
        <title>Taxonomy of Novel Oxalotrophic and Methylotrophic Bacteria.</title>
        <authorList>
            <person name="Sahin N."/>
            <person name="Tani A."/>
        </authorList>
    </citation>
    <scope>NUCLEOTIDE SEQUENCE</scope>
    <source>
        <strain evidence="3">Y10</strain>
    </source>
</reference>
<gene>
    <name evidence="3" type="ORF">Y10_00480</name>
</gene>
<keyword evidence="1" id="KW-0732">Signal</keyword>
<feature type="signal peptide" evidence="1">
    <location>
        <begin position="1"/>
        <end position="26"/>
    </location>
</feature>
<feature type="domain" description="Ysc84 actin-binding" evidence="2">
    <location>
        <begin position="96"/>
        <end position="173"/>
    </location>
</feature>
<dbReference type="Pfam" id="PF04366">
    <property type="entry name" value="Ysc84"/>
    <property type="match status" value="1"/>
</dbReference>
<evidence type="ECO:0000256" key="1">
    <source>
        <dbReference type="SAM" id="SignalP"/>
    </source>
</evidence>
<dbReference type="RefSeq" id="WP_281763349.1">
    <property type="nucleotide sequence ID" value="NZ_BRVO01000001.1"/>
</dbReference>
<sequence>MKKLKTLGITLLVAVFSVTMVTAQSAKDKEIIRDAEKAKTALLEKDPGLKEFFASSAGYVIFPNVGKGGFIIGAAAGNGVVYQNGKIIGMADLKKINVGLQAGGQAITEVIFFKTDADLAAFKNEEFEFSAEASAVAVKSGQAVNAKYEDGVAVFAMPKAGLMADASVGGQKFDYESF</sequence>
<name>A0ABQ5ME79_9FLAO</name>
<keyword evidence="4" id="KW-1185">Reference proteome</keyword>
<dbReference type="InterPro" id="IPR007461">
    <property type="entry name" value="Ysc84_actin-binding"/>
</dbReference>
<organism evidence="3 4">
    <name type="scientific">Neptunitalea lumnitzerae</name>
    <dbReference type="NCBI Taxonomy" id="2965509"/>
    <lineage>
        <taxon>Bacteria</taxon>
        <taxon>Pseudomonadati</taxon>
        <taxon>Bacteroidota</taxon>
        <taxon>Flavobacteriia</taxon>
        <taxon>Flavobacteriales</taxon>
        <taxon>Flavobacteriaceae</taxon>
        <taxon>Neptunitalea</taxon>
    </lineage>
</organism>